<dbReference type="Gene3D" id="2.10.70.10">
    <property type="entry name" value="Complement Module, domain 1"/>
    <property type="match status" value="8"/>
</dbReference>
<feature type="chain" id="PRO_5047435707" description="Sushi, von Willebrand factor type A, EGF and pentraxin domain-containing protein 1" evidence="7">
    <location>
        <begin position="28"/>
        <end position="1027"/>
    </location>
</feature>
<feature type="disulfide bond" evidence="5">
    <location>
        <begin position="879"/>
        <end position="922"/>
    </location>
</feature>
<dbReference type="SUPFAM" id="SSF48726">
    <property type="entry name" value="Immunoglobulin"/>
    <property type="match status" value="1"/>
</dbReference>
<dbReference type="InterPro" id="IPR036179">
    <property type="entry name" value="Ig-like_dom_sf"/>
</dbReference>
<accession>A0ABP1R949</accession>
<feature type="domain" description="Sushi" evidence="9">
    <location>
        <begin position="739"/>
        <end position="796"/>
    </location>
</feature>
<feature type="domain" description="Sushi" evidence="9">
    <location>
        <begin position="825"/>
        <end position="876"/>
    </location>
</feature>
<dbReference type="PROSITE" id="PS50835">
    <property type="entry name" value="IG_LIKE"/>
    <property type="match status" value="1"/>
</dbReference>
<evidence type="ECO:0000256" key="2">
    <source>
        <dbReference type="ARBA" id="ARBA00022659"/>
    </source>
</evidence>
<keyword evidence="2 5" id="KW-0768">Sushi</keyword>
<feature type="domain" description="Sushi" evidence="9">
    <location>
        <begin position="940"/>
        <end position="998"/>
    </location>
</feature>
<evidence type="ECO:0000256" key="3">
    <source>
        <dbReference type="ARBA" id="ARBA00022729"/>
    </source>
</evidence>
<organism evidence="10 11">
    <name type="scientific">Orchesella dallaii</name>
    <dbReference type="NCBI Taxonomy" id="48710"/>
    <lineage>
        <taxon>Eukaryota</taxon>
        <taxon>Metazoa</taxon>
        <taxon>Ecdysozoa</taxon>
        <taxon>Arthropoda</taxon>
        <taxon>Hexapoda</taxon>
        <taxon>Collembola</taxon>
        <taxon>Entomobryomorpha</taxon>
        <taxon>Entomobryoidea</taxon>
        <taxon>Orchesellidae</taxon>
        <taxon>Orchesellinae</taxon>
        <taxon>Orchesella</taxon>
    </lineage>
</organism>
<feature type="disulfide bond" evidence="5">
    <location>
        <begin position="847"/>
        <end position="874"/>
    </location>
</feature>
<gene>
    <name evidence="10" type="ORF">ODALV1_LOCUS20206</name>
</gene>
<evidence type="ECO:0000313" key="10">
    <source>
        <dbReference type="EMBL" id="CAL8123459.1"/>
    </source>
</evidence>
<comment type="subcellular location">
    <subcellularLocation>
        <location evidence="1">Virion</location>
    </subcellularLocation>
</comment>
<feature type="domain" description="Sushi" evidence="9">
    <location>
        <begin position="557"/>
        <end position="624"/>
    </location>
</feature>
<evidence type="ECO:0000259" key="8">
    <source>
        <dbReference type="PROSITE" id="PS50835"/>
    </source>
</evidence>
<dbReference type="EMBL" id="CAXLJM020000068">
    <property type="protein sequence ID" value="CAL8123459.1"/>
    <property type="molecule type" value="Genomic_DNA"/>
</dbReference>
<evidence type="ECO:0000256" key="7">
    <source>
        <dbReference type="SAM" id="SignalP"/>
    </source>
</evidence>
<protein>
    <recommendedName>
        <fullName evidence="12">Sushi, von Willebrand factor type A, EGF and pentraxin domain-containing protein 1</fullName>
    </recommendedName>
</protein>
<evidence type="ECO:0000256" key="5">
    <source>
        <dbReference type="PROSITE-ProRule" id="PRU00302"/>
    </source>
</evidence>
<dbReference type="CDD" id="cd00033">
    <property type="entry name" value="CCP"/>
    <property type="match status" value="7"/>
</dbReference>
<keyword evidence="4 5" id="KW-1015">Disulfide bond</keyword>
<feature type="domain" description="Sushi" evidence="9">
    <location>
        <begin position="388"/>
        <end position="449"/>
    </location>
</feature>
<feature type="disulfide bond" evidence="5">
    <location>
        <begin position="767"/>
        <end position="794"/>
    </location>
</feature>
<dbReference type="InterPro" id="IPR007110">
    <property type="entry name" value="Ig-like_dom"/>
</dbReference>
<dbReference type="InterPro" id="IPR000436">
    <property type="entry name" value="Sushi_SCR_CCP_dom"/>
</dbReference>
<dbReference type="SMART" id="SM00032">
    <property type="entry name" value="CCP"/>
    <property type="match status" value="9"/>
</dbReference>
<dbReference type="Proteomes" id="UP001642540">
    <property type="component" value="Unassembled WGS sequence"/>
</dbReference>
<dbReference type="InterPro" id="IPR035976">
    <property type="entry name" value="Sushi/SCR/CCP_sf"/>
</dbReference>
<feature type="domain" description="Sushi" evidence="9">
    <location>
        <begin position="877"/>
        <end position="939"/>
    </location>
</feature>
<feature type="domain" description="Sushi" evidence="9">
    <location>
        <begin position="323"/>
        <end position="387"/>
    </location>
</feature>
<name>A0ABP1R949_9HEXA</name>
<feature type="disulfide bond" evidence="5">
    <location>
        <begin position="293"/>
        <end position="320"/>
    </location>
</feature>
<evidence type="ECO:0000313" key="11">
    <source>
        <dbReference type="Proteomes" id="UP001642540"/>
    </source>
</evidence>
<feature type="disulfide bond" evidence="5">
    <location>
        <begin position="358"/>
        <end position="385"/>
    </location>
</feature>
<sequence length="1027" mass="113923">MQSLKALTRLVVTVCLFFSLILSSCNARKQLFSGSHSFFEEDDKSHPQSPLNTVHFPNHHGPINREPCGTKNVTEIKGWGIKSCPPVCEKDEDCHLTEGTTCSCDGACGLSCINRNEEKLYCGFPGRIENGHVLIVGALGLYDYRNQLKKFSHNQKIIFECDKGFALAHGPSGKTCRDGLWLPAADNPECVESDGSAFRWIRSTRKKRRAIKTGGGTFARTKGGGGGGGDRGSGPGRRINRKNKRPGDDDEYLLAPMACQSLDHDEFMQVEVIRNGDDANNTYSLGAVAKISCTPGFGVNLNNETVTCEKGRWRPKLPQCSALPCKTPYVIHGTFYVGSKPLFFQELKPHDTKVDLRCSKGYMAKGPSRLHCWYGEWAVDDAPECEPASCRLPTLEKGMYLMKYLPEMTVASGTDVDYICDDNYQKPYASGAAKCDHGEWKPTAPICISNAVVNQRNYSLENYIVPVRKSCGSPSIEKLAIAYMEGTPLDFGANHRYPHATEVMYRCVIVRPRAKNRYKIFCDDGKWITVTNNVTCETNITNTDYQEAKEITKLVNSSCIYRKNDKHVATFYNDQELQDDQIEFSFQTVLNSRCIDIGKYQLKGARRRKCVSGQWMGLTPKCEGLSQYHDYAVDKSPTILFRFVNGSIAQTVEGKLIVYPGTTLHMECLYLRKFGRPSWEVSNSHRSYEEGWTDGIENRDPTLEYRLTIDNAHENDSGIYSCSTPTRHSHQIQIVVKKVECPPLPEREDLIYSSHSNITGTRVSFQCKENNSLVGNKEIMCQASGSWNGALPRCENVECPDISMVPAMAPLAYTEITRNGTLKKNETAPPKITIQGRDVGGKVIFTCPQGFVVEGSTEAICQSNGEWSADMPLCKEVECPTPPSPENGYVSRNPSPPYKAGDLAQIECKQGFMMDGQPMIACQDSGKWSRASTTTKCVSACTYPGTTIGGTISSVKFYYAIGESVEFDCQHGYRLVGERLLKCGKLAKWSNSIPDCVPLNTDGTQYMGLIDGMGSSGINSRMTKSLV</sequence>
<dbReference type="PANTHER" id="PTHR45785:SF2">
    <property type="entry name" value="COMPLEMENT FACTOR H-RELATED"/>
    <property type="match status" value="1"/>
</dbReference>
<feature type="disulfide bond" evidence="5">
    <location>
        <begin position="969"/>
        <end position="996"/>
    </location>
</feature>
<proteinExistence type="predicted"/>
<dbReference type="PROSITE" id="PS50923">
    <property type="entry name" value="SUSHI"/>
    <property type="match status" value="9"/>
</dbReference>
<dbReference type="PANTHER" id="PTHR45785">
    <property type="entry name" value="COMPLEMENT FACTOR H-RELATED"/>
    <property type="match status" value="1"/>
</dbReference>
<dbReference type="SMART" id="SM00409">
    <property type="entry name" value="IG"/>
    <property type="match status" value="1"/>
</dbReference>
<reference evidence="10 11" key="1">
    <citation type="submission" date="2024-08" db="EMBL/GenBank/DDBJ databases">
        <authorList>
            <person name="Cucini C."/>
            <person name="Frati F."/>
        </authorList>
    </citation>
    <scope>NUCLEOTIDE SEQUENCE [LARGE SCALE GENOMIC DNA]</scope>
</reference>
<evidence type="ECO:0000256" key="1">
    <source>
        <dbReference type="ARBA" id="ARBA00004328"/>
    </source>
</evidence>
<evidence type="ECO:0008006" key="12">
    <source>
        <dbReference type="Google" id="ProtNLM"/>
    </source>
</evidence>
<dbReference type="Gene3D" id="2.60.40.10">
    <property type="entry name" value="Immunoglobulins"/>
    <property type="match status" value="1"/>
</dbReference>
<evidence type="ECO:0000256" key="6">
    <source>
        <dbReference type="SAM" id="MobiDB-lite"/>
    </source>
</evidence>
<keyword evidence="11" id="KW-1185">Reference proteome</keyword>
<dbReference type="InterPro" id="IPR013783">
    <property type="entry name" value="Ig-like_fold"/>
</dbReference>
<feature type="domain" description="Sushi" evidence="9">
    <location>
        <begin position="257"/>
        <end position="322"/>
    </location>
</feature>
<dbReference type="Pfam" id="PF00084">
    <property type="entry name" value="Sushi"/>
    <property type="match status" value="7"/>
</dbReference>
<evidence type="ECO:0000259" key="9">
    <source>
        <dbReference type="PROSITE" id="PS50923"/>
    </source>
</evidence>
<feature type="disulfide bond" evidence="5">
    <location>
        <begin position="420"/>
        <end position="447"/>
    </location>
</feature>
<feature type="domain" description="Sushi" evidence="9">
    <location>
        <begin position="120"/>
        <end position="192"/>
    </location>
</feature>
<dbReference type="PROSITE" id="PS51257">
    <property type="entry name" value="PROKAR_LIPOPROTEIN"/>
    <property type="match status" value="1"/>
</dbReference>
<feature type="compositionally biased region" description="Gly residues" evidence="6">
    <location>
        <begin position="214"/>
        <end position="235"/>
    </location>
</feature>
<feature type="signal peptide" evidence="7">
    <location>
        <begin position="1"/>
        <end position="27"/>
    </location>
</feature>
<feature type="region of interest" description="Disordered" evidence="6">
    <location>
        <begin position="214"/>
        <end position="248"/>
    </location>
</feature>
<feature type="domain" description="Ig-like" evidence="8">
    <location>
        <begin position="637"/>
        <end position="733"/>
    </location>
</feature>
<comment type="caution">
    <text evidence="10">The sequence shown here is derived from an EMBL/GenBank/DDBJ whole genome shotgun (WGS) entry which is preliminary data.</text>
</comment>
<keyword evidence="3 7" id="KW-0732">Signal</keyword>
<evidence type="ECO:0000256" key="4">
    <source>
        <dbReference type="ARBA" id="ARBA00023157"/>
    </source>
</evidence>
<dbReference type="SUPFAM" id="SSF57535">
    <property type="entry name" value="Complement control module/SCR domain"/>
    <property type="match status" value="8"/>
</dbReference>
<dbReference type="InterPro" id="IPR003599">
    <property type="entry name" value="Ig_sub"/>
</dbReference>
<comment type="caution">
    <text evidence="5">Lacks conserved residue(s) required for the propagation of feature annotation.</text>
</comment>
<dbReference type="InterPro" id="IPR051503">
    <property type="entry name" value="ComplSys_Reg/VirEntry_Med"/>
</dbReference>